<gene>
    <name evidence="1" type="ORF">MFLO_14662</name>
</gene>
<dbReference type="Proteomes" id="UP000019249">
    <property type="component" value="Unassembled WGS sequence"/>
</dbReference>
<evidence type="ECO:0000313" key="1">
    <source>
        <dbReference type="EMBL" id="EUJ25860.1"/>
    </source>
</evidence>
<proteinExistence type="predicted"/>
<accession>A0ABN0RBW9</accession>
<comment type="caution">
    <text evidence="1">The sequence shown here is derived from an EMBL/GenBank/DDBJ whole genome shotgun (WGS) entry which is preliminary data.</text>
</comment>
<evidence type="ECO:0000313" key="2">
    <source>
        <dbReference type="Proteomes" id="UP000019249"/>
    </source>
</evidence>
<sequence length="59" mass="6871">MPFYQTYGYEKNSRYIVPPTHFVMMGLKGPAGRYNEAEFRYTTSFPGEKAKKRSQLGKD</sequence>
<keyword evidence="2" id="KW-1185">Reference proteome</keyword>
<organism evidence="1 2">
    <name type="scientific">Listeria floridensis FSL S10-1187</name>
    <dbReference type="NCBI Taxonomy" id="1265817"/>
    <lineage>
        <taxon>Bacteria</taxon>
        <taxon>Bacillati</taxon>
        <taxon>Bacillota</taxon>
        <taxon>Bacilli</taxon>
        <taxon>Bacillales</taxon>
        <taxon>Listeriaceae</taxon>
        <taxon>Listeria</taxon>
    </lineage>
</organism>
<protein>
    <submittedName>
        <fullName evidence="1">Uncharacterized protein</fullName>
    </submittedName>
</protein>
<reference evidence="1 2" key="1">
    <citation type="journal article" date="2014" name="Int. J. Syst. Evol. Microbiol.">
        <title>Listeria floridensis sp. nov., Listeria aquatica sp. nov., Listeria cornellensis sp. nov., Listeria riparia sp. nov. and Listeria grandensis sp. nov., from agricultural and natural environments.</title>
        <authorList>
            <person name="den Bakker H.C."/>
            <person name="Warchocki S."/>
            <person name="Wright E.M."/>
            <person name="Allred A.F."/>
            <person name="Ahlstrom C."/>
            <person name="Manuel C.S."/>
            <person name="Stasiewicz M.J."/>
            <person name="Burrell A."/>
            <person name="Roof S."/>
            <person name="Strawn L."/>
            <person name="Fortes E.D."/>
            <person name="Nightingale K.K."/>
            <person name="Kephart D."/>
            <person name="Wiedmann M."/>
        </authorList>
    </citation>
    <scope>NUCLEOTIDE SEQUENCE [LARGE SCALE GENOMIC DNA]</scope>
    <source>
        <strain evidence="1 2">FSL S10-1187</strain>
    </source>
</reference>
<name>A0ABN0RBW9_9LIST</name>
<dbReference type="EMBL" id="AODF01000041">
    <property type="protein sequence ID" value="EUJ25860.1"/>
    <property type="molecule type" value="Genomic_DNA"/>
</dbReference>